<dbReference type="Proteomes" id="UP000770717">
    <property type="component" value="Unassembled WGS sequence"/>
</dbReference>
<evidence type="ECO:0000313" key="2">
    <source>
        <dbReference type="EMBL" id="KAG9482836.1"/>
    </source>
</evidence>
<sequence length="93" mass="10097">MEAIAGPPTDPEVIPDPPSKAVEAVTDPLTRPVDVISDSPRKNIEIIMDLPTKLEMAAAVRSPIKIKHSKMKKSQSRTAKVLMDPPTKQGKCL</sequence>
<evidence type="ECO:0000256" key="1">
    <source>
        <dbReference type="SAM" id="MobiDB-lite"/>
    </source>
</evidence>
<feature type="region of interest" description="Disordered" evidence="1">
    <location>
        <begin position="67"/>
        <end position="93"/>
    </location>
</feature>
<accession>A0A8J6F8S3</accession>
<protein>
    <submittedName>
        <fullName evidence="2">Uncharacterized protein</fullName>
    </submittedName>
</protein>
<name>A0A8J6F8S3_ELECQ</name>
<gene>
    <name evidence="2" type="ORF">GDO78_011463</name>
</gene>
<dbReference type="AlphaFoldDB" id="A0A8J6F8S3"/>
<comment type="caution">
    <text evidence="2">The sequence shown here is derived from an EMBL/GenBank/DDBJ whole genome shotgun (WGS) entry which is preliminary data.</text>
</comment>
<proteinExistence type="predicted"/>
<dbReference type="EMBL" id="WNTK01000006">
    <property type="protein sequence ID" value="KAG9482836.1"/>
    <property type="molecule type" value="Genomic_DNA"/>
</dbReference>
<organism evidence="2 3">
    <name type="scientific">Eleutherodactylus coqui</name>
    <name type="common">Puerto Rican coqui</name>
    <dbReference type="NCBI Taxonomy" id="57060"/>
    <lineage>
        <taxon>Eukaryota</taxon>
        <taxon>Metazoa</taxon>
        <taxon>Chordata</taxon>
        <taxon>Craniata</taxon>
        <taxon>Vertebrata</taxon>
        <taxon>Euteleostomi</taxon>
        <taxon>Amphibia</taxon>
        <taxon>Batrachia</taxon>
        <taxon>Anura</taxon>
        <taxon>Neobatrachia</taxon>
        <taxon>Hyloidea</taxon>
        <taxon>Eleutherodactylidae</taxon>
        <taxon>Eleutherodactylinae</taxon>
        <taxon>Eleutherodactylus</taxon>
        <taxon>Eleutherodactylus</taxon>
    </lineage>
</organism>
<keyword evidence="3" id="KW-1185">Reference proteome</keyword>
<reference evidence="2" key="1">
    <citation type="thesis" date="2020" institute="ProQuest LLC" country="789 East Eisenhower Parkway, Ann Arbor, MI, USA">
        <title>Comparative Genomics and Chromosome Evolution.</title>
        <authorList>
            <person name="Mudd A.B."/>
        </authorList>
    </citation>
    <scope>NUCLEOTIDE SEQUENCE</scope>
    <source>
        <strain evidence="2">HN-11 Male</strain>
        <tissue evidence="2">Kidney and liver</tissue>
    </source>
</reference>
<evidence type="ECO:0000313" key="3">
    <source>
        <dbReference type="Proteomes" id="UP000770717"/>
    </source>
</evidence>